<feature type="transmembrane region" description="Helical" evidence="7">
    <location>
        <begin position="323"/>
        <end position="346"/>
    </location>
</feature>
<feature type="transmembrane region" description="Helical" evidence="7">
    <location>
        <begin position="132"/>
        <end position="153"/>
    </location>
</feature>
<evidence type="ECO:0000256" key="3">
    <source>
        <dbReference type="ARBA" id="ARBA00022475"/>
    </source>
</evidence>
<dbReference type="RefSeq" id="WP_055153731.1">
    <property type="nucleotide sequence ID" value="NZ_CYZU01000026.1"/>
</dbReference>
<protein>
    <submittedName>
        <fullName evidence="8">Multidrug-efflux transporter</fullName>
    </submittedName>
</protein>
<feature type="transmembrane region" description="Helical" evidence="7">
    <location>
        <begin position="190"/>
        <end position="214"/>
    </location>
</feature>
<gene>
    <name evidence="8" type="primary">mdtK_1</name>
    <name evidence="8" type="ORF">ERS852491_02810</name>
</gene>
<feature type="transmembrane region" description="Helical" evidence="7">
    <location>
        <begin position="53"/>
        <end position="74"/>
    </location>
</feature>
<dbReference type="NCBIfam" id="TIGR00797">
    <property type="entry name" value="matE"/>
    <property type="match status" value="1"/>
</dbReference>
<reference evidence="8 9" key="1">
    <citation type="submission" date="2015-09" db="EMBL/GenBank/DDBJ databases">
        <authorList>
            <consortium name="Pathogen Informatics"/>
        </authorList>
    </citation>
    <scope>NUCLEOTIDE SEQUENCE [LARGE SCALE GENOMIC DNA]</scope>
    <source>
        <strain evidence="8 9">2789STDY5834876</strain>
    </source>
</reference>
<comment type="subcellular location">
    <subcellularLocation>
        <location evidence="1">Cell membrane</location>
        <topology evidence="1">Multi-pass membrane protein</topology>
    </subcellularLocation>
</comment>
<dbReference type="CDD" id="cd13134">
    <property type="entry name" value="MATE_like_8"/>
    <property type="match status" value="1"/>
</dbReference>
<dbReference type="Pfam" id="PF01554">
    <property type="entry name" value="MatE"/>
    <property type="match status" value="2"/>
</dbReference>
<dbReference type="Proteomes" id="UP000095544">
    <property type="component" value="Unassembled WGS sequence"/>
</dbReference>
<feature type="transmembrane region" description="Helical" evidence="7">
    <location>
        <begin position="165"/>
        <end position="184"/>
    </location>
</feature>
<feature type="transmembrane region" description="Helical" evidence="7">
    <location>
        <begin position="240"/>
        <end position="265"/>
    </location>
</feature>
<evidence type="ECO:0000256" key="4">
    <source>
        <dbReference type="ARBA" id="ARBA00022692"/>
    </source>
</evidence>
<dbReference type="PANTHER" id="PTHR42925">
    <property type="entry name" value="MULTIDRUG AND TOXIN EFFLUX PROTEIN MATE FAMILY"/>
    <property type="match status" value="1"/>
</dbReference>
<accession>A0A174GM85</accession>
<feature type="transmembrane region" description="Helical" evidence="7">
    <location>
        <begin position="358"/>
        <end position="380"/>
    </location>
</feature>
<evidence type="ECO:0000256" key="2">
    <source>
        <dbReference type="ARBA" id="ARBA00022448"/>
    </source>
</evidence>
<dbReference type="STRING" id="39482.ERS852491_02810"/>
<dbReference type="PANTHER" id="PTHR42925:SF2">
    <property type="entry name" value="NA+ DRIVEN MULTIDRUG EFFLUX PUMP"/>
    <property type="match status" value="1"/>
</dbReference>
<dbReference type="GO" id="GO:0015297">
    <property type="term" value="F:antiporter activity"/>
    <property type="evidence" value="ECO:0007669"/>
    <property type="project" value="InterPro"/>
</dbReference>
<dbReference type="InterPro" id="IPR047135">
    <property type="entry name" value="YsiQ"/>
</dbReference>
<keyword evidence="4 7" id="KW-0812">Transmembrane</keyword>
<organism evidence="8 9">
    <name type="scientific">Faecalicatena contorta</name>
    <dbReference type="NCBI Taxonomy" id="39482"/>
    <lineage>
        <taxon>Bacteria</taxon>
        <taxon>Bacillati</taxon>
        <taxon>Bacillota</taxon>
        <taxon>Clostridia</taxon>
        <taxon>Lachnospirales</taxon>
        <taxon>Lachnospiraceae</taxon>
        <taxon>Faecalicatena</taxon>
    </lineage>
</organism>
<keyword evidence="5 7" id="KW-1133">Transmembrane helix</keyword>
<sequence length="450" mass="49473">MYSPRIDRAFYRMVFTLVLPIAVQQLINACITSADIMMLGRVSESAIAGVSLAGQISFLLNLILIGISSGASILCSQYWGKKDLRSIEELMGFSLCAGLFVSVIFTVTAFCAPLSVMGLFTSDPVIADQGAQYLRIVCFSYPLNCCTFIYLSIMRSMEHVKISSIIYLFSLLINVFLNYVFIFGHFGSPALGTAGAAAGTCGARLSELVLAWIYEKKYNRTARFHLRSLYVKNIALVRRFFHFALPVLMNELAWGLGYTVLASIIGHLGQNIVAANSVITVLRQLSMIFSTGLASAAAIITGKTIGEGNRPLVLNYSRNFIKLSVVFGCLGAAAILILAFASGSFIRLSPQSGNYLKIMTALISFICIFQSINSTIVLGILRSGGDTKAGMIMDLVSLWGIALLFGWLSAFIWKLPFPIIYMFLVCDELVKFPFAMKRYFSYKWLNDVTS</sequence>
<dbReference type="PIRSF" id="PIRSF006603">
    <property type="entry name" value="DinF"/>
    <property type="match status" value="1"/>
</dbReference>
<dbReference type="GO" id="GO:0005886">
    <property type="term" value="C:plasma membrane"/>
    <property type="evidence" value="ECO:0007669"/>
    <property type="project" value="UniProtKB-SubCell"/>
</dbReference>
<keyword evidence="3" id="KW-1003">Cell membrane</keyword>
<dbReference type="InterPro" id="IPR002528">
    <property type="entry name" value="MATE_fam"/>
</dbReference>
<name>A0A174GM85_9FIRM</name>
<keyword evidence="2" id="KW-0813">Transport</keyword>
<feature type="transmembrane region" description="Helical" evidence="7">
    <location>
        <begin position="392"/>
        <end position="413"/>
    </location>
</feature>
<evidence type="ECO:0000256" key="7">
    <source>
        <dbReference type="SAM" id="Phobius"/>
    </source>
</evidence>
<dbReference type="EMBL" id="CYZU01000026">
    <property type="protein sequence ID" value="CUO63752.1"/>
    <property type="molecule type" value="Genomic_DNA"/>
</dbReference>
<feature type="transmembrane region" description="Helical" evidence="7">
    <location>
        <begin position="95"/>
        <end position="120"/>
    </location>
</feature>
<dbReference type="OrthoDB" id="9780160at2"/>
<feature type="transmembrane region" description="Helical" evidence="7">
    <location>
        <begin position="285"/>
        <end position="302"/>
    </location>
</feature>
<keyword evidence="6 7" id="KW-0472">Membrane</keyword>
<evidence type="ECO:0000256" key="6">
    <source>
        <dbReference type="ARBA" id="ARBA00023136"/>
    </source>
</evidence>
<dbReference type="AlphaFoldDB" id="A0A174GM85"/>
<dbReference type="InterPro" id="IPR048279">
    <property type="entry name" value="MdtK-like"/>
</dbReference>
<dbReference type="GO" id="GO:0042910">
    <property type="term" value="F:xenobiotic transmembrane transporter activity"/>
    <property type="evidence" value="ECO:0007669"/>
    <property type="project" value="InterPro"/>
</dbReference>
<evidence type="ECO:0000256" key="1">
    <source>
        <dbReference type="ARBA" id="ARBA00004651"/>
    </source>
</evidence>
<proteinExistence type="predicted"/>
<evidence type="ECO:0000313" key="8">
    <source>
        <dbReference type="EMBL" id="CUO63752.1"/>
    </source>
</evidence>
<evidence type="ECO:0000313" key="9">
    <source>
        <dbReference type="Proteomes" id="UP000095544"/>
    </source>
</evidence>
<evidence type="ECO:0000256" key="5">
    <source>
        <dbReference type="ARBA" id="ARBA00022989"/>
    </source>
</evidence>